<accession>A0ABT3VFB5</accession>
<comment type="caution">
    <text evidence="2">The sequence shown here is derived from an EMBL/GenBank/DDBJ whole genome shotgun (WGS) entry which is preliminary data.</text>
</comment>
<feature type="compositionally biased region" description="Pro residues" evidence="1">
    <location>
        <begin position="81"/>
        <end position="92"/>
    </location>
</feature>
<feature type="compositionally biased region" description="Low complexity" evidence="1">
    <location>
        <begin position="37"/>
        <end position="59"/>
    </location>
</feature>
<gene>
    <name evidence="2" type="ORF">K3769_30445</name>
</gene>
<evidence type="ECO:0000256" key="1">
    <source>
        <dbReference type="SAM" id="MobiDB-lite"/>
    </source>
</evidence>
<evidence type="ECO:0000313" key="2">
    <source>
        <dbReference type="EMBL" id="MCX4237013.1"/>
    </source>
</evidence>
<dbReference type="Proteomes" id="UP001165590">
    <property type="component" value="Unassembled WGS sequence"/>
</dbReference>
<dbReference type="SUPFAM" id="SSF53756">
    <property type="entry name" value="UDP-Glycosyltransferase/glycogen phosphorylase"/>
    <property type="match status" value="1"/>
</dbReference>
<name>A0ABT3VFB5_9ACTN</name>
<feature type="region of interest" description="Disordered" evidence="1">
    <location>
        <begin position="1"/>
        <end position="96"/>
    </location>
</feature>
<feature type="compositionally biased region" description="Low complexity" evidence="1">
    <location>
        <begin position="8"/>
        <end position="22"/>
    </location>
</feature>
<reference evidence="2" key="1">
    <citation type="journal article" date="2022" name="bioRxiv">
        <title>Discovery and biosynthetic assessment of Streptomyces ortus sp nov. isolated from a deep-sea sponge.</title>
        <authorList>
            <person name="Williams S.E."/>
        </authorList>
    </citation>
    <scope>NUCLEOTIDE SEQUENCE</scope>
    <source>
        <strain evidence="2">A15ISP2-DRY2</strain>
    </source>
</reference>
<protein>
    <submittedName>
        <fullName evidence="2">Glycosyltransferase family 1 protein</fullName>
    </submittedName>
</protein>
<dbReference type="EMBL" id="JAIFZO010000002">
    <property type="protein sequence ID" value="MCX4237013.1"/>
    <property type="molecule type" value="Genomic_DNA"/>
</dbReference>
<organism evidence="2 3">
    <name type="scientific">Streptomyces ortus</name>
    <dbReference type="NCBI Taxonomy" id="2867268"/>
    <lineage>
        <taxon>Bacteria</taxon>
        <taxon>Bacillati</taxon>
        <taxon>Actinomycetota</taxon>
        <taxon>Actinomycetes</taxon>
        <taxon>Kitasatosporales</taxon>
        <taxon>Streptomycetaceae</taxon>
        <taxon>Streptomyces</taxon>
    </lineage>
</organism>
<evidence type="ECO:0000313" key="3">
    <source>
        <dbReference type="Proteomes" id="UP001165590"/>
    </source>
</evidence>
<keyword evidence="3" id="KW-1185">Reference proteome</keyword>
<sequence length="445" mass="48001">MPDPATRPHSTTPGPATSGPATFGSVKPGSATSGSEASGPVTPSPAPSSATPGPATSGSVTPGSATPRPVAPRPVASDPVTPGPATPHPAAPHPSGIIRVASVPAGHVYVRHLSPPGGDRVIRLADPRPCGVSSGSARWWPPVMLDPEWVDEHAGAFDVFHLHFGFDAQTPQALEAFVEALRRNGRPLVQTVHDLVNPHHRDEAEHRAQLDVLIPAADRIITLTPGAAREIAARWGRTALVLPHPHVVGQAGLVRPRPVRDTFTVGLHAKSIRANMDPLPVARVLADALSELPDAVLRVDCHPEIGDPASHWYAPGVLDELREMDRKERLRLHVHDYFDDDALYDYLIGLDVSVLPYRFGTHSGWLEACHDLGTTVLAPTCGFYAEQRPCLSYGHDRDGLDEASLRQAVRTAYKERPLWRADPADRRAERLLLAREHEALYADLL</sequence>
<proteinExistence type="predicted"/>
<dbReference type="Gene3D" id="3.40.50.2000">
    <property type="entry name" value="Glycogen Phosphorylase B"/>
    <property type="match status" value="1"/>
</dbReference>
<dbReference type="RefSeq" id="WP_267029456.1">
    <property type="nucleotide sequence ID" value="NZ_JAIFZO010000002.1"/>
</dbReference>